<name>A0A812U1Z6_9DINO</name>
<reference evidence="1" key="1">
    <citation type="submission" date="2021-02" db="EMBL/GenBank/DDBJ databases">
        <authorList>
            <person name="Dougan E. K."/>
            <person name="Rhodes N."/>
            <person name="Thang M."/>
            <person name="Chan C."/>
        </authorList>
    </citation>
    <scope>NUCLEOTIDE SEQUENCE</scope>
</reference>
<organism evidence="1 2">
    <name type="scientific">Symbiodinium natans</name>
    <dbReference type="NCBI Taxonomy" id="878477"/>
    <lineage>
        <taxon>Eukaryota</taxon>
        <taxon>Sar</taxon>
        <taxon>Alveolata</taxon>
        <taxon>Dinophyceae</taxon>
        <taxon>Suessiales</taxon>
        <taxon>Symbiodiniaceae</taxon>
        <taxon>Symbiodinium</taxon>
    </lineage>
</organism>
<dbReference type="AlphaFoldDB" id="A0A812U1Z6"/>
<proteinExistence type="predicted"/>
<gene>
    <name evidence="1" type="ORF">SNAT2548_LOCUS30783</name>
</gene>
<protein>
    <recommendedName>
        <fullName evidence="3">N-acetyltransferase domain-containing protein</fullName>
    </recommendedName>
</protein>
<accession>A0A812U1Z6</accession>
<keyword evidence="2" id="KW-1185">Reference proteome</keyword>
<dbReference type="Proteomes" id="UP000604046">
    <property type="component" value="Unassembled WGS sequence"/>
</dbReference>
<comment type="caution">
    <text evidence="1">The sequence shown here is derived from an EMBL/GenBank/DDBJ whole genome shotgun (WGS) entry which is preliminary data.</text>
</comment>
<dbReference type="EMBL" id="CAJNDS010002624">
    <property type="protein sequence ID" value="CAE7548507.1"/>
    <property type="molecule type" value="Genomic_DNA"/>
</dbReference>
<evidence type="ECO:0008006" key="3">
    <source>
        <dbReference type="Google" id="ProtNLM"/>
    </source>
</evidence>
<evidence type="ECO:0000313" key="1">
    <source>
        <dbReference type="EMBL" id="CAE7548507.1"/>
    </source>
</evidence>
<evidence type="ECO:0000313" key="2">
    <source>
        <dbReference type="Proteomes" id="UP000604046"/>
    </source>
</evidence>
<sequence>MSQEVDFIVIPVHELSMEQQTRINEARESVFGKDAGIADFHAHFGAGAMCLLLGSSPEPAPAGASVVNWRAFCIVREMPPIRVQSDEFPCVGVCSVISLVPGQGYGKQLMTMVRDFVSHRYPLHQALGFTGATNFFKQCDGWQVAPGLISRFVFVHPETLEPELDDDGDAFFLALPHGGGNRLIEAVEAIPAPLDLERRAVIRIPFW</sequence>